<evidence type="ECO:0000313" key="3">
    <source>
        <dbReference type="EMBL" id="SCZ86658.1"/>
    </source>
</evidence>
<dbReference type="CDD" id="cd12797">
    <property type="entry name" value="M23_peptidase"/>
    <property type="match status" value="1"/>
</dbReference>
<dbReference type="OrthoDB" id="9815245at2"/>
<feature type="domain" description="M23ase beta-sheet core" evidence="2">
    <location>
        <begin position="203"/>
        <end position="297"/>
    </location>
</feature>
<name>A0A1G5SHQ6_9PROT</name>
<dbReference type="GO" id="GO:0004222">
    <property type="term" value="F:metalloendopeptidase activity"/>
    <property type="evidence" value="ECO:0007669"/>
    <property type="project" value="TreeGrafter"/>
</dbReference>
<dbReference type="InterPro" id="IPR011055">
    <property type="entry name" value="Dup_hybrid_motif"/>
</dbReference>
<evidence type="ECO:0000313" key="4">
    <source>
        <dbReference type="Proteomes" id="UP000198729"/>
    </source>
</evidence>
<dbReference type="InterPro" id="IPR016047">
    <property type="entry name" value="M23ase_b-sheet_dom"/>
</dbReference>
<dbReference type="Gene3D" id="2.70.70.10">
    <property type="entry name" value="Glucose Permease (Domain IIA)"/>
    <property type="match status" value="1"/>
</dbReference>
<gene>
    <name evidence="3" type="ORF">NSMM_630019</name>
</gene>
<sequence length="305" mass="33933">MNIILISDRFGQAKSLTLTRSHLLMGLLLLLMMVILLAVTLNHFAGEVADKINYPILRNVLQNPEAKRNHKIQAHLNKNLDFMAAKVGKMQVQLFRLNELGRRLVDLYGIDPQELSFDQLPGQGGIDREIREQDLSLDELNQTLHSVARSLRDRADKLAVLDSLLLGDRIEQEMLPSAMPLETDWFSSDFGVRIDPFTGKKSFHEGVDFPAKMGTPIKAAAGGVVVFSARHPGYGNMVAIDHGNELVSRYAHASRLLVNVGQVVLKGQKIAEIGSSGRSTGPHLHFEIRHNDIPLNPSRFLKKAD</sequence>
<dbReference type="RefSeq" id="WP_090287838.1">
    <property type="nucleotide sequence ID" value="NZ_FMWO01000073.1"/>
</dbReference>
<feature type="transmembrane region" description="Helical" evidence="1">
    <location>
        <begin position="21"/>
        <end position="41"/>
    </location>
</feature>
<reference evidence="3 4" key="1">
    <citation type="submission" date="2016-10" db="EMBL/GenBank/DDBJ databases">
        <authorList>
            <person name="de Groot N.N."/>
        </authorList>
    </citation>
    <scope>NUCLEOTIDE SEQUENCE [LARGE SCALE GENOMIC DNA]</scope>
    <source>
        <strain evidence="3">1</strain>
    </source>
</reference>
<dbReference type="Pfam" id="PF01551">
    <property type="entry name" value="Peptidase_M23"/>
    <property type="match status" value="1"/>
</dbReference>
<dbReference type="FunFam" id="2.70.70.10:FF:000006">
    <property type="entry name" value="M23 family peptidase"/>
    <property type="match status" value="1"/>
</dbReference>
<dbReference type="PANTHER" id="PTHR21666">
    <property type="entry name" value="PEPTIDASE-RELATED"/>
    <property type="match status" value="1"/>
</dbReference>
<organism evidence="3 4">
    <name type="scientific">Nitrosomonas mobilis</name>
    <dbReference type="NCBI Taxonomy" id="51642"/>
    <lineage>
        <taxon>Bacteria</taxon>
        <taxon>Pseudomonadati</taxon>
        <taxon>Pseudomonadota</taxon>
        <taxon>Betaproteobacteria</taxon>
        <taxon>Nitrosomonadales</taxon>
        <taxon>Nitrosomonadaceae</taxon>
        <taxon>Nitrosomonas</taxon>
    </lineage>
</organism>
<evidence type="ECO:0000256" key="1">
    <source>
        <dbReference type="SAM" id="Phobius"/>
    </source>
</evidence>
<dbReference type="PANTHER" id="PTHR21666:SF270">
    <property type="entry name" value="MUREIN HYDROLASE ACTIVATOR ENVC"/>
    <property type="match status" value="1"/>
</dbReference>
<keyword evidence="4" id="KW-1185">Reference proteome</keyword>
<evidence type="ECO:0000259" key="2">
    <source>
        <dbReference type="Pfam" id="PF01551"/>
    </source>
</evidence>
<keyword evidence="1" id="KW-0472">Membrane</keyword>
<dbReference type="STRING" id="51642.NSMM_630019"/>
<protein>
    <submittedName>
        <fullName evidence="3">Peptidase M23</fullName>
    </submittedName>
</protein>
<keyword evidence="1" id="KW-1133">Transmembrane helix</keyword>
<dbReference type="SUPFAM" id="SSF51261">
    <property type="entry name" value="Duplicated hybrid motif"/>
    <property type="match status" value="1"/>
</dbReference>
<proteinExistence type="predicted"/>
<dbReference type="InterPro" id="IPR050570">
    <property type="entry name" value="Cell_wall_metabolism_enzyme"/>
</dbReference>
<keyword evidence="1" id="KW-0812">Transmembrane</keyword>
<dbReference type="Proteomes" id="UP000198729">
    <property type="component" value="Unassembled WGS sequence"/>
</dbReference>
<accession>A0A1G5SHQ6</accession>
<dbReference type="AlphaFoldDB" id="A0A1G5SHQ6"/>
<dbReference type="EMBL" id="FMWO01000073">
    <property type="protein sequence ID" value="SCZ86658.1"/>
    <property type="molecule type" value="Genomic_DNA"/>
</dbReference>